<dbReference type="CDD" id="cd00761">
    <property type="entry name" value="Glyco_tranf_GTA_type"/>
    <property type="match status" value="1"/>
</dbReference>
<dbReference type="PANTHER" id="PTHR43685">
    <property type="entry name" value="GLYCOSYLTRANSFERASE"/>
    <property type="match status" value="1"/>
</dbReference>
<comment type="caution">
    <text evidence="2">The sequence shown here is derived from an EMBL/GenBank/DDBJ whole genome shotgun (WGS) entry which is preliminary data.</text>
</comment>
<dbReference type="STRING" id="1192034.CAP_3755"/>
<dbReference type="InterPro" id="IPR001173">
    <property type="entry name" value="Glyco_trans_2-like"/>
</dbReference>
<dbReference type="EMBL" id="ASRX01000028">
    <property type="protein sequence ID" value="EYF04944.1"/>
    <property type="molecule type" value="Genomic_DNA"/>
</dbReference>
<keyword evidence="2" id="KW-0808">Transferase</keyword>
<dbReference type="GO" id="GO:0016740">
    <property type="term" value="F:transferase activity"/>
    <property type="evidence" value="ECO:0007669"/>
    <property type="project" value="UniProtKB-KW"/>
</dbReference>
<evidence type="ECO:0000313" key="2">
    <source>
        <dbReference type="EMBL" id="EYF04944.1"/>
    </source>
</evidence>
<accession>A0A017T6U4</accession>
<proteinExistence type="predicted"/>
<dbReference type="InterPro" id="IPR029044">
    <property type="entry name" value="Nucleotide-diphossugar_trans"/>
</dbReference>
<dbReference type="OrthoDB" id="5291101at2"/>
<dbReference type="RefSeq" id="WP_044243281.1">
    <property type="nucleotide sequence ID" value="NZ_ASRX01000028.1"/>
</dbReference>
<dbReference type="Gene3D" id="3.90.550.10">
    <property type="entry name" value="Spore Coat Polysaccharide Biosynthesis Protein SpsA, Chain A"/>
    <property type="match status" value="1"/>
</dbReference>
<evidence type="ECO:0000259" key="1">
    <source>
        <dbReference type="Pfam" id="PF00535"/>
    </source>
</evidence>
<dbReference type="PANTHER" id="PTHR43685:SF2">
    <property type="entry name" value="GLYCOSYLTRANSFERASE 2-LIKE DOMAIN-CONTAINING PROTEIN"/>
    <property type="match status" value="1"/>
</dbReference>
<keyword evidence="3" id="KW-1185">Reference proteome</keyword>
<dbReference type="AlphaFoldDB" id="A0A017T6U4"/>
<dbReference type="eggNOG" id="COG1216">
    <property type="taxonomic scope" value="Bacteria"/>
</dbReference>
<evidence type="ECO:0000313" key="3">
    <source>
        <dbReference type="Proteomes" id="UP000019678"/>
    </source>
</evidence>
<dbReference type="Proteomes" id="UP000019678">
    <property type="component" value="Unassembled WGS sequence"/>
</dbReference>
<reference evidence="2 3" key="1">
    <citation type="submission" date="2013-05" db="EMBL/GenBank/DDBJ databases">
        <title>Genome assembly of Chondromyces apiculatus DSM 436.</title>
        <authorList>
            <person name="Sharma G."/>
            <person name="Khatri I."/>
            <person name="Kaur C."/>
            <person name="Mayilraj S."/>
            <person name="Subramanian S."/>
        </authorList>
    </citation>
    <scope>NUCLEOTIDE SEQUENCE [LARGE SCALE GENOMIC DNA]</scope>
    <source>
        <strain evidence="2 3">DSM 436</strain>
    </source>
</reference>
<organism evidence="2 3">
    <name type="scientific">Chondromyces apiculatus DSM 436</name>
    <dbReference type="NCBI Taxonomy" id="1192034"/>
    <lineage>
        <taxon>Bacteria</taxon>
        <taxon>Pseudomonadati</taxon>
        <taxon>Myxococcota</taxon>
        <taxon>Polyangia</taxon>
        <taxon>Polyangiales</taxon>
        <taxon>Polyangiaceae</taxon>
        <taxon>Chondromyces</taxon>
    </lineage>
</organism>
<dbReference type="InterPro" id="IPR050834">
    <property type="entry name" value="Glycosyltransf_2"/>
</dbReference>
<gene>
    <name evidence="2" type="ORF">CAP_3755</name>
</gene>
<protein>
    <submittedName>
        <fullName evidence="2">Glycosyl transferase, family 2</fullName>
    </submittedName>
</protein>
<feature type="domain" description="Glycosyltransferase 2-like" evidence="1">
    <location>
        <begin position="5"/>
        <end position="102"/>
    </location>
</feature>
<name>A0A017T6U4_9BACT</name>
<dbReference type="SUPFAM" id="SSF53448">
    <property type="entry name" value="Nucleotide-diphospho-sugar transferases"/>
    <property type="match status" value="1"/>
</dbReference>
<sequence>MTDLSVIVPTTGHRPALLRRALTSILSQAIHPLEILVIVDDEEAALDRVMAQVEGAACRVLATGRRAGVGAARNHGARVARARYLCFLDDDDVWKPGYLAAVFAEGPVFDLALTAFEKHTSEGARPEKVPPEVLERATFLVANPGLRGSNLVLTRDLFQAAGGFSEHLPSFNDMDFGLRLVEARPARYRRITEPLVEYHAHQGERLSRRGSSAIAPGMEHFLVLHGPEMDHRQEAAFRARAIALWEVDPWALPALERRLERALTAGGLAPRFPGLLHAAETALLEATCRADADVDAAQAFIDRLCLAFERERTAPRLQRLRIVTITTDTPGAVAGLLSSLQRALERSSWRCSQEGPLVEILFVRNDREPEVHDEHRAFLEAWCDRRISVLQQEIPVRARALSLTEARVFAFRAARERGWSPSPATPLWFLDEDFRFEMLVPSIQRGFRRIPGGSLLHRLESLALQCGHRGVDALVGSNSGAPPVPALGTLRRQLIDLTSRSGEASSLTSATPAQHLSALLGRRDPYYDLSKELAAELHVPLRAAWWRESGEWTWDDIIARLQSGLPVTRPALPSLHGAHPTAWGDLEPATVAGGNTLLLAPTVLRADAFVQARWQSLRSRRGDTAWCLTCQRDGARILQASFPLLHDRAPRRGAHGSEAASRELLADALGVGLYETLRELGRAEREEIERRANWRLSALLENLEAAALMARAATSALPPDGRSALASFILQALALMRRVRFEGIELVDRFSSAALST</sequence>
<dbReference type="Pfam" id="PF00535">
    <property type="entry name" value="Glycos_transf_2"/>
    <property type="match status" value="1"/>
</dbReference>